<dbReference type="EMBL" id="JACGCI010000002">
    <property type="protein sequence ID" value="KAF6765335.1"/>
    <property type="molecule type" value="Genomic_DNA"/>
</dbReference>
<comment type="caution">
    <text evidence="2">The sequence shown here is derived from an EMBL/GenBank/DDBJ whole genome shotgun (WGS) entry which is preliminary data.</text>
</comment>
<name>A0A8H6ME84_9AGAR</name>
<keyword evidence="3" id="KW-1185">Reference proteome</keyword>
<accession>A0A8H6ME84</accession>
<feature type="region of interest" description="Disordered" evidence="1">
    <location>
        <begin position="59"/>
        <end position="90"/>
    </location>
</feature>
<evidence type="ECO:0000313" key="2">
    <source>
        <dbReference type="EMBL" id="KAF6765335.1"/>
    </source>
</evidence>
<sequence>MFAFALGQKGLDPSIEKRGEPSYEGLTPGVWFLPCFVDGNDPVYRMEMVAIWRPANEIRKSSPARSSNPMQFFDWNGRPDTQVDRTDRPSRPPRCRAWVLCVKGNAAVLRKRKSRETYMNSRVPMGFELPSLSRKGSGQRTPRKGRSEERDIRECKRTSEYRHPSKVLRLNDRHQRRLGPEANKFLSEGGAANEVGNQWTVDVDKRRHSTNVERERERLRYPRAWNFHGRCETEGVDVGLSWFGLQMHGVSLEV</sequence>
<dbReference type="Proteomes" id="UP000521943">
    <property type="component" value="Unassembled WGS sequence"/>
</dbReference>
<reference evidence="2 3" key="1">
    <citation type="submission" date="2020-07" db="EMBL/GenBank/DDBJ databases">
        <title>Comparative genomics of pyrophilous fungi reveals a link between fire events and developmental genes.</title>
        <authorList>
            <consortium name="DOE Joint Genome Institute"/>
            <person name="Steindorff A.S."/>
            <person name="Carver A."/>
            <person name="Calhoun S."/>
            <person name="Stillman K."/>
            <person name="Liu H."/>
            <person name="Lipzen A."/>
            <person name="Pangilinan J."/>
            <person name="Labutti K."/>
            <person name="Bruns T.D."/>
            <person name="Grigoriev I.V."/>
        </authorList>
    </citation>
    <scope>NUCLEOTIDE SEQUENCE [LARGE SCALE GENOMIC DNA]</scope>
    <source>
        <strain evidence="2 3">CBS 144469</strain>
    </source>
</reference>
<dbReference type="AlphaFoldDB" id="A0A8H6ME84"/>
<protein>
    <submittedName>
        <fullName evidence="2">Uncharacterized protein</fullName>
    </submittedName>
</protein>
<evidence type="ECO:0000313" key="3">
    <source>
        <dbReference type="Proteomes" id="UP000521943"/>
    </source>
</evidence>
<organism evidence="2 3">
    <name type="scientific">Ephemerocybe angulata</name>
    <dbReference type="NCBI Taxonomy" id="980116"/>
    <lineage>
        <taxon>Eukaryota</taxon>
        <taxon>Fungi</taxon>
        <taxon>Dikarya</taxon>
        <taxon>Basidiomycota</taxon>
        <taxon>Agaricomycotina</taxon>
        <taxon>Agaricomycetes</taxon>
        <taxon>Agaricomycetidae</taxon>
        <taxon>Agaricales</taxon>
        <taxon>Agaricineae</taxon>
        <taxon>Psathyrellaceae</taxon>
        <taxon>Ephemerocybe</taxon>
    </lineage>
</organism>
<gene>
    <name evidence="2" type="ORF">DFP72DRAFT_1107980</name>
</gene>
<evidence type="ECO:0000256" key="1">
    <source>
        <dbReference type="SAM" id="MobiDB-lite"/>
    </source>
</evidence>
<feature type="region of interest" description="Disordered" evidence="1">
    <location>
        <begin position="127"/>
        <end position="153"/>
    </location>
</feature>
<feature type="compositionally biased region" description="Basic and acidic residues" evidence="1">
    <location>
        <begin position="81"/>
        <end position="90"/>
    </location>
</feature>
<proteinExistence type="predicted"/>